<keyword evidence="4" id="KW-1185">Reference proteome</keyword>
<reference evidence="4" key="1">
    <citation type="submission" date="2016-11" db="EMBL/GenBank/DDBJ databases">
        <authorList>
            <person name="Varghese N."/>
            <person name="Submissions S."/>
        </authorList>
    </citation>
    <scope>NUCLEOTIDE SEQUENCE [LARGE SCALE GENOMIC DNA]</scope>
    <source>
        <strain evidence="4">DSM 18095</strain>
    </source>
</reference>
<comment type="function">
    <text evidence="2">Hydrolyzes RNA 2',3'-cyclic phosphodiester to an RNA 2'-phosphomonoester.</text>
</comment>
<dbReference type="GeneID" id="90994658"/>
<dbReference type="EC" id="3.1.4.58" evidence="2"/>
<evidence type="ECO:0000313" key="3">
    <source>
        <dbReference type="EMBL" id="SHF09708.1"/>
    </source>
</evidence>
<keyword evidence="3" id="KW-0436">Ligase</keyword>
<dbReference type="Gene3D" id="3.90.1140.10">
    <property type="entry name" value="Cyclic phosphodiesterase"/>
    <property type="match status" value="1"/>
</dbReference>
<dbReference type="GO" id="GO:0016874">
    <property type="term" value="F:ligase activity"/>
    <property type="evidence" value="ECO:0007669"/>
    <property type="project" value="UniProtKB-KW"/>
</dbReference>
<dbReference type="GO" id="GO:0004113">
    <property type="term" value="F:2',3'-cyclic-nucleotide 3'-phosphodiesterase activity"/>
    <property type="evidence" value="ECO:0007669"/>
    <property type="project" value="InterPro"/>
</dbReference>
<sequence length="183" mass="21742">MRVFLAIEFTGDIKEYLYKIQQIVKKHSATGNFTNKENFHLTLRFIGEMKDNELNKLKEALDYTLLNQESFQLIFNQLGEFTRKNKKIIWLGLKPNRELDLLYSKLEERLEIYGYQKEERGFVPHITLGREIILTEELNKIEKLVEVHNMEMIVDKVSIMESTRKNGKLTYVPIYVKRINSKP</sequence>
<proteinExistence type="inferred from homology"/>
<evidence type="ECO:0000256" key="2">
    <source>
        <dbReference type="HAMAP-Rule" id="MF_01940"/>
    </source>
</evidence>
<comment type="catalytic activity">
    <reaction evidence="2">
        <text>a 3'-end 2',3'-cyclophospho-ribonucleotide-RNA + H2O = a 3'-end 2'-phospho-ribonucleotide-RNA + H(+)</text>
        <dbReference type="Rhea" id="RHEA:11828"/>
        <dbReference type="Rhea" id="RHEA-COMP:10464"/>
        <dbReference type="Rhea" id="RHEA-COMP:17353"/>
        <dbReference type="ChEBI" id="CHEBI:15377"/>
        <dbReference type="ChEBI" id="CHEBI:15378"/>
        <dbReference type="ChEBI" id="CHEBI:83064"/>
        <dbReference type="ChEBI" id="CHEBI:173113"/>
        <dbReference type="EC" id="3.1.4.58"/>
    </reaction>
</comment>
<feature type="active site" description="Proton donor" evidence="2">
    <location>
        <position position="40"/>
    </location>
</feature>
<dbReference type="Proteomes" id="UP000184114">
    <property type="component" value="Unassembled WGS sequence"/>
</dbReference>
<dbReference type="Pfam" id="PF13563">
    <property type="entry name" value="2_5_RNA_ligase2"/>
    <property type="match status" value="1"/>
</dbReference>
<feature type="active site" description="Proton acceptor" evidence="2">
    <location>
        <position position="125"/>
    </location>
</feature>
<dbReference type="PANTHER" id="PTHR35561:SF1">
    <property type="entry name" value="RNA 2',3'-CYCLIC PHOSPHODIESTERASE"/>
    <property type="match status" value="1"/>
</dbReference>
<evidence type="ECO:0000313" key="4">
    <source>
        <dbReference type="Proteomes" id="UP000184114"/>
    </source>
</evidence>
<organism evidence="3 4">
    <name type="scientific">Tissierella praeacuta DSM 18095</name>
    <dbReference type="NCBI Taxonomy" id="1123404"/>
    <lineage>
        <taxon>Bacteria</taxon>
        <taxon>Bacillati</taxon>
        <taxon>Bacillota</taxon>
        <taxon>Tissierellia</taxon>
        <taxon>Tissierellales</taxon>
        <taxon>Tissierellaceae</taxon>
        <taxon>Tissierella</taxon>
    </lineage>
</organism>
<dbReference type="AlphaFoldDB" id="A0A1M4YVI7"/>
<accession>A0A1M4YVI7</accession>
<feature type="short sequence motif" description="HXTX 2" evidence="2">
    <location>
        <begin position="125"/>
        <end position="128"/>
    </location>
</feature>
<dbReference type="InterPro" id="IPR009097">
    <property type="entry name" value="Cyclic_Pdiesterase"/>
</dbReference>
<dbReference type="SUPFAM" id="SSF55144">
    <property type="entry name" value="LigT-like"/>
    <property type="match status" value="1"/>
</dbReference>
<dbReference type="EMBL" id="FQTY01000019">
    <property type="protein sequence ID" value="SHF09708.1"/>
    <property type="molecule type" value="Genomic_DNA"/>
</dbReference>
<gene>
    <name evidence="3" type="ORF">SAMN02745784_02797</name>
</gene>
<keyword evidence="1 2" id="KW-0378">Hydrolase</keyword>
<dbReference type="STRING" id="1123404.SAMN02745784_02797"/>
<dbReference type="PANTHER" id="PTHR35561">
    <property type="entry name" value="RNA 2',3'-CYCLIC PHOSPHODIESTERASE"/>
    <property type="match status" value="1"/>
</dbReference>
<dbReference type="GO" id="GO:0008664">
    <property type="term" value="F:RNA 2',3'-cyclic 3'-phosphodiesterase activity"/>
    <property type="evidence" value="ECO:0007669"/>
    <property type="project" value="UniProtKB-EC"/>
</dbReference>
<dbReference type="NCBIfam" id="TIGR02258">
    <property type="entry name" value="2_5_ligase"/>
    <property type="match status" value="1"/>
</dbReference>
<dbReference type="HAMAP" id="MF_01940">
    <property type="entry name" value="RNA_CPDase"/>
    <property type="match status" value="1"/>
</dbReference>
<protein>
    <recommendedName>
        <fullName evidence="2">RNA 2',3'-cyclic phosphodiesterase</fullName>
        <shortName evidence="2">RNA 2',3'-CPDase</shortName>
        <ecNumber evidence="2">3.1.4.58</ecNumber>
    </recommendedName>
</protein>
<feature type="short sequence motif" description="HXTX 1" evidence="2">
    <location>
        <begin position="40"/>
        <end position="43"/>
    </location>
</feature>
<evidence type="ECO:0000256" key="1">
    <source>
        <dbReference type="ARBA" id="ARBA00022801"/>
    </source>
</evidence>
<comment type="similarity">
    <text evidence="2">Belongs to the 2H phosphoesterase superfamily. ThpR family.</text>
</comment>
<dbReference type="RefSeq" id="WP_072977397.1">
    <property type="nucleotide sequence ID" value="NZ_FQTY01000019.1"/>
</dbReference>
<name>A0A1M4YVI7_9FIRM</name>
<dbReference type="InterPro" id="IPR004175">
    <property type="entry name" value="RNA_CPDase"/>
</dbReference>